<name>A0A2A2MD45_9GAMM</name>
<evidence type="ECO:0000313" key="1">
    <source>
        <dbReference type="EMBL" id="PAV96693.1"/>
    </source>
</evidence>
<gene>
    <name evidence="1" type="ORF">CJD50_09575</name>
</gene>
<accession>A0A2A2MD45</accession>
<dbReference type="EMBL" id="NQMS01000003">
    <property type="protein sequence ID" value="PAV96693.1"/>
    <property type="molecule type" value="Genomic_DNA"/>
</dbReference>
<reference evidence="1 2" key="1">
    <citation type="submission" date="2017-08" db="EMBL/GenBank/DDBJ databases">
        <title>Draft Genome Sequence of Hafnia alvei CITHA-6 Isolated from Raw Bovine Milk.</title>
        <authorList>
            <person name="Culligan E.P."/>
            <person name="Mcsweeney A."/>
            <person name="O'Doherty C."/>
            <person name="Gleeson E."/>
            <person name="O'Riordan D."/>
            <person name="Sleator R.D."/>
        </authorList>
    </citation>
    <scope>NUCLEOTIDE SEQUENCE [LARGE SCALE GENOMIC DNA]</scope>
    <source>
        <strain evidence="1 2">CITHA-6</strain>
    </source>
</reference>
<comment type="caution">
    <text evidence="1">The sequence shown here is derived from an EMBL/GenBank/DDBJ whole genome shotgun (WGS) entry which is preliminary data.</text>
</comment>
<proteinExistence type="predicted"/>
<keyword evidence="2" id="KW-1185">Reference proteome</keyword>
<dbReference type="AlphaFoldDB" id="A0A2A2MD45"/>
<organism evidence="1 2">
    <name type="scientific">Hafnia paralvei</name>
    <dbReference type="NCBI Taxonomy" id="546367"/>
    <lineage>
        <taxon>Bacteria</taxon>
        <taxon>Pseudomonadati</taxon>
        <taxon>Pseudomonadota</taxon>
        <taxon>Gammaproteobacteria</taxon>
        <taxon>Enterobacterales</taxon>
        <taxon>Hafniaceae</taxon>
        <taxon>Hafnia</taxon>
    </lineage>
</organism>
<dbReference type="Proteomes" id="UP000218796">
    <property type="component" value="Unassembled WGS sequence"/>
</dbReference>
<evidence type="ECO:0000313" key="2">
    <source>
        <dbReference type="Proteomes" id="UP000218796"/>
    </source>
</evidence>
<protein>
    <submittedName>
        <fullName evidence="1">Uncharacterized protein</fullName>
    </submittedName>
</protein>
<sequence>MQELGITFEYYGSEDCSVLLENVGIMGRFRNLMCVLLVSSGLISSNVFAEQYGTPVSICLNNHTIPFIDSDRPATEVVDAAYKQCQDVILQWDKERKSLPPGMVAKQDEEFHLFYIHMIEARRRAAEKRK</sequence>